<name>A0A1L8H331_XENLA</name>
<evidence type="ECO:0000313" key="5">
    <source>
        <dbReference type="Xenbase" id="XB-GENE-6486846"/>
    </source>
</evidence>
<comment type="cofactor">
    <cofactor evidence="1">
        <name>Fe(2+)</name>
        <dbReference type="ChEBI" id="CHEBI:29033"/>
    </cofactor>
</comment>
<evidence type="ECO:0000256" key="1">
    <source>
        <dbReference type="ARBA" id="ARBA00001954"/>
    </source>
</evidence>
<dbReference type="InterPro" id="IPR032870">
    <property type="entry name" value="ALKBH7-like"/>
</dbReference>
<keyword evidence="3" id="KW-1185">Reference proteome</keyword>
<dbReference type="RefSeq" id="XP_018109190.1">
    <property type="nucleotide sequence ID" value="XM_018253701.2"/>
</dbReference>
<dbReference type="OrthoDB" id="28127at2759"/>
<dbReference type="OMA" id="VEPHMKR"/>
<dbReference type="Bgee" id="108711715">
    <property type="expression patterns" value="Expressed in heart and 19 other cell types or tissues"/>
</dbReference>
<dbReference type="STRING" id="8355.A0A1L8H331"/>
<evidence type="ECO:0000313" key="3">
    <source>
        <dbReference type="Proteomes" id="UP000186698"/>
    </source>
</evidence>
<dbReference type="GO" id="GO:0006631">
    <property type="term" value="P:fatty acid metabolic process"/>
    <property type="evidence" value="ECO:0000318"/>
    <property type="project" value="GO_Central"/>
</dbReference>
<dbReference type="GO" id="GO:0005759">
    <property type="term" value="C:mitochondrial matrix"/>
    <property type="evidence" value="ECO:0000318"/>
    <property type="project" value="GO_Central"/>
</dbReference>
<dbReference type="PaxDb" id="8355-A0A1L8H331"/>
<gene>
    <name evidence="4 5" type="primary">alkbh7.L</name>
</gene>
<protein>
    <submittedName>
        <fullName evidence="4">Alpha-ketoglutarate-dependent dioxygenase alkB homolog 7, mitochondrial isoform X1</fullName>
    </submittedName>
</protein>
<organism evidence="3 4">
    <name type="scientific">Xenopus laevis</name>
    <name type="common">African clawed frog</name>
    <dbReference type="NCBI Taxonomy" id="8355"/>
    <lineage>
        <taxon>Eukaryota</taxon>
        <taxon>Metazoa</taxon>
        <taxon>Chordata</taxon>
        <taxon>Craniata</taxon>
        <taxon>Vertebrata</taxon>
        <taxon>Euteleostomi</taxon>
        <taxon>Amphibia</taxon>
        <taxon>Batrachia</taxon>
        <taxon>Anura</taxon>
        <taxon>Pipoidea</taxon>
        <taxon>Pipidae</taxon>
        <taxon>Xenopodinae</taxon>
        <taxon>Xenopus</taxon>
        <taxon>Xenopus</taxon>
    </lineage>
</organism>
<dbReference type="Xenbase" id="XB-GENE-6486846">
    <property type="gene designation" value="alkbh7.L"/>
</dbReference>
<dbReference type="CTD" id="108711715"/>
<dbReference type="InterPro" id="IPR037151">
    <property type="entry name" value="AlkB-like_sf"/>
</dbReference>
<dbReference type="Gene3D" id="2.60.120.590">
    <property type="entry name" value="Alpha-ketoglutarate-dependent dioxygenase AlkB-like"/>
    <property type="match status" value="1"/>
</dbReference>
<sequence>MAAASAVPGCLGNMWLLARPRYRRLCWGLFPPRVLQWGYHRCFGSLPPETLISASCPSLLSQLSPGLTVLNDFVSQAEESVLFGELEPVLKRKRYENGHWDEAIHGFRETERLSWSPENSAVLQRVREKAFPPGEEQLSLVHVLDLKKEGYIKAHVDSVKFCGSTIAGICLLSSSIMRLVSVNNSEERADLLLPRRCLYVLSGNIRYNFTHEILRDEESFFNGVHIQRERRISIICRNLPAS</sequence>
<dbReference type="KEGG" id="xla:108711715"/>
<dbReference type="SUPFAM" id="SSF51197">
    <property type="entry name" value="Clavaminate synthase-like"/>
    <property type="match status" value="1"/>
</dbReference>
<dbReference type="Proteomes" id="UP000186698">
    <property type="component" value="Chromosome 3L"/>
</dbReference>
<dbReference type="PANTHER" id="PTHR21052:SF0">
    <property type="entry name" value="ALPHA-KETOGLUTARATE-DEPENDENT DIOXYGENASE ALKB HOMOLOG 7, MITOCHONDRIAL"/>
    <property type="match status" value="1"/>
</dbReference>
<keyword evidence="4" id="KW-0560">Oxidoreductase</keyword>
<evidence type="ECO:0000259" key="2">
    <source>
        <dbReference type="Pfam" id="PF13532"/>
    </source>
</evidence>
<accession>A0A1L8H331</accession>
<dbReference type="Pfam" id="PF13532">
    <property type="entry name" value="2OG-FeII_Oxy_2"/>
    <property type="match status" value="1"/>
</dbReference>
<dbReference type="GO" id="GO:0006974">
    <property type="term" value="P:DNA damage response"/>
    <property type="evidence" value="ECO:0007669"/>
    <property type="project" value="InterPro"/>
</dbReference>
<dbReference type="AlphaFoldDB" id="A0A1L8H331"/>
<dbReference type="AGR" id="Xenbase:XB-GENE-6486846"/>
<proteinExistence type="predicted"/>
<dbReference type="GO" id="GO:0051213">
    <property type="term" value="F:dioxygenase activity"/>
    <property type="evidence" value="ECO:0007669"/>
    <property type="project" value="UniProtKB-KW"/>
</dbReference>
<dbReference type="PANTHER" id="PTHR21052">
    <property type="entry name" value="SPERMATOGENESIS ASSOCIATED 11-RELATED"/>
    <property type="match status" value="1"/>
</dbReference>
<dbReference type="GeneID" id="108711715"/>
<keyword evidence="4" id="KW-0223">Dioxygenase</keyword>
<feature type="domain" description="Alpha-ketoglutarate-dependent dioxygenase AlkB-like" evidence="2">
    <location>
        <begin position="130"/>
        <end position="237"/>
    </location>
</feature>
<reference evidence="4" key="1">
    <citation type="submission" date="2025-08" db="UniProtKB">
        <authorList>
            <consortium name="RefSeq"/>
        </authorList>
    </citation>
    <scope>IDENTIFICATION</scope>
    <source>
        <strain evidence="4">J_2021</strain>
        <tissue evidence="4">Erythrocytes</tissue>
    </source>
</reference>
<dbReference type="InterPro" id="IPR027450">
    <property type="entry name" value="AlkB-like"/>
</dbReference>
<evidence type="ECO:0000313" key="4">
    <source>
        <dbReference type="RefSeq" id="XP_018109190.1"/>
    </source>
</evidence>